<feature type="transmembrane region" description="Helical" evidence="6">
    <location>
        <begin position="362"/>
        <end position="383"/>
    </location>
</feature>
<feature type="transmembrane region" description="Helical" evidence="6">
    <location>
        <begin position="93"/>
        <end position="113"/>
    </location>
</feature>
<keyword evidence="9" id="KW-1185">Reference proteome</keyword>
<comment type="similarity">
    <text evidence="2">Belongs to the amino acid/polyamine transporter 2 family.</text>
</comment>
<feature type="transmembrane region" description="Helical" evidence="6">
    <location>
        <begin position="286"/>
        <end position="307"/>
    </location>
</feature>
<evidence type="ECO:0000256" key="4">
    <source>
        <dbReference type="ARBA" id="ARBA00022989"/>
    </source>
</evidence>
<organism evidence="8 9">
    <name type="scientific">Sarocladium strictum</name>
    <name type="common">Black bundle disease fungus</name>
    <name type="synonym">Acremonium strictum</name>
    <dbReference type="NCBI Taxonomy" id="5046"/>
    <lineage>
        <taxon>Eukaryota</taxon>
        <taxon>Fungi</taxon>
        <taxon>Dikarya</taxon>
        <taxon>Ascomycota</taxon>
        <taxon>Pezizomycotina</taxon>
        <taxon>Sordariomycetes</taxon>
        <taxon>Hypocreomycetidae</taxon>
        <taxon>Hypocreales</taxon>
        <taxon>Sarocladiaceae</taxon>
        <taxon>Sarocladium</taxon>
    </lineage>
</organism>
<comment type="subcellular location">
    <subcellularLocation>
        <location evidence="1">Membrane</location>
        <topology evidence="1">Multi-pass membrane protein</topology>
    </subcellularLocation>
</comment>
<evidence type="ECO:0000256" key="3">
    <source>
        <dbReference type="ARBA" id="ARBA00022692"/>
    </source>
</evidence>
<keyword evidence="4 6" id="KW-1133">Transmembrane helix</keyword>
<dbReference type="AlphaFoldDB" id="A0AA39LCC9"/>
<dbReference type="InterPro" id="IPR013057">
    <property type="entry name" value="AA_transpt_TM"/>
</dbReference>
<proteinExistence type="inferred from homology"/>
<evidence type="ECO:0000256" key="5">
    <source>
        <dbReference type="ARBA" id="ARBA00023136"/>
    </source>
</evidence>
<keyword evidence="5 6" id="KW-0472">Membrane</keyword>
<feature type="transmembrane region" description="Helical" evidence="6">
    <location>
        <begin position="403"/>
        <end position="433"/>
    </location>
</feature>
<feature type="transmembrane region" description="Helical" evidence="6">
    <location>
        <begin position="462"/>
        <end position="489"/>
    </location>
</feature>
<protein>
    <recommendedName>
        <fullName evidence="7">Amino acid transporter transmembrane domain-containing protein</fullName>
    </recommendedName>
</protein>
<dbReference type="GO" id="GO:0015179">
    <property type="term" value="F:L-amino acid transmembrane transporter activity"/>
    <property type="evidence" value="ECO:0007669"/>
    <property type="project" value="TreeGrafter"/>
</dbReference>
<feature type="transmembrane region" description="Helical" evidence="6">
    <location>
        <begin position="119"/>
        <end position="140"/>
    </location>
</feature>
<feature type="transmembrane region" description="Helical" evidence="6">
    <location>
        <begin position="245"/>
        <end position="266"/>
    </location>
</feature>
<feature type="transmembrane region" description="Helical" evidence="6">
    <location>
        <begin position="169"/>
        <end position="191"/>
    </location>
</feature>
<evidence type="ECO:0000256" key="6">
    <source>
        <dbReference type="SAM" id="Phobius"/>
    </source>
</evidence>
<evidence type="ECO:0000313" key="9">
    <source>
        <dbReference type="Proteomes" id="UP001175261"/>
    </source>
</evidence>
<accession>A0AA39LCC9</accession>
<evidence type="ECO:0000256" key="2">
    <source>
        <dbReference type="ARBA" id="ARBA00008066"/>
    </source>
</evidence>
<dbReference type="GO" id="GO:0016020">
    <property type="term" value="C:membrane"/>
    <property type="evidence" value="ECO:0007669"/>
    <property type="project" value="UniProtKB-SubCell"/>
</dbReference>
<feature type="transmembrane region" description="Helical" evidence="6">
    <location>
        <begin position="319"/>
        <end position="342"/>
    </location>
</feature>
<dbReference type="Pfam" id="PF01490">
    <property type="entry name" value="Aa_trans"/>
    <property type="match status" value="1"/>
</dbReference>
<name>A0AA39LCC9_SARSR</name>
<dbReference type="PANTHER" id="PTHR22950">
    <property type="entry name" value="AMINO ACID TRANSPORTER"/>
    <property type="match status" value="1"/>
</dbReference>
<dbReference type="Proteomes" id="UP001175261">
    <property type="component" value="Unassembled WGS sequence"/>
</dbReference>
<gene>
    <name evidence="8" type="ORF">NLU13_1525</name>
</gene>
<feature type="transmembrane region" description="Helical" evidence="6">
    <location>
        <begin position="211"/>
        <end position="233"/>
    </location>
</feature>
<evidence type="ECO:0000259" key="7">
    <source>
        <dbReference type="Pfam" id="PF01490"/>
    </source>
</evidence>
<evidence type="ECO:0000256" key="1">
    <source>
        <dbReference type="ARBA" id="ARBA00004141"/>
    </source>
</evidence>
<comment type="caution">
    <text evidence="8">The sequence shown here is derived from an EMBL/GenBank/DDBJ whole genome shotgun (WGS) entry which is preliminary data.</text>
</comment>
<sequence>MAVKDSHKTPEMVRVMTGPSLINTPLAGTEVDPAQARTRRSSHIVRRPYEASQLYAGATSRVRGHDSFTDEEGLAAASDSPNEMSQKSSWGHITLLLISEYVGYATLCLPWVFSKMGVILGTTSLILNVVLYIASSRVLWQYCLRHAHVNDIVDIVAHLTKEKCLGIRLFTHVTSVFFYSITIAVMAFHVVSGAEFIDTVTWAWAPSCKNIMLSILAVLPCLALSLIRSFPILSKLSIVAGVSTYVSLIFACVYLTTPEIGAGMAAKLGSPIVSMGPARDVTFVELMVSFLTISFATNGAVTIPTFVRDMRDPRDFPKALYVSSAVVLCTFGVFGGVIYSEIGTQYMSIPAMGTLHWSHKLIVFAFMVPTIVFLGALYAAVLARRAYTRIAGWICRRRSDGKLSAAGGNCLWVAVLVTSIVAAIFVSTFGFIVPPYVWFSMRSAEIKEGRRSRSRRLDLMMYVFWISMFVFGMCFMGAAGLYASVVNLLGDFRETGIGRPFSCHSGCTAASS</sequence>
<evidence type="ECO:0000313" key="8">
    <source>
        <dbReference type="EMBL" id="KAK0392027.1"/>
    </source>
</evidence>
<dbReference type="PANTHER" id="PTHR22950:SF20">
    <property type="entry name" value="AMINO ACID TRANSPORTER (EUROFUNG)"/>
    <property type="match status" value="1"/>
</dbReference>
<keyword evidence="3 6" id="KW-0812">Transmembrane</keyword>
<feature type="domain" description="Amino acid transporter transmembrane" evidence="7">
    <location>
        <begin position="87"/>
        <end position="339"/>
    </location>
</feature>
<reference evidence="8" key="1">
    <citation type="submission" date="2022-10" db="EMBL/GenBank/DDBJ databases">
        <title>Determination and structural analysis of whole genome sequence of Sarocladium strictum F4-1.</title>
        <authorList>
            <person name="Hu L."/>
            <person name="Jiang Y."/>
        </authorList>
    </citation>
    <scope>NUCLEOTIDE SEQUENCE</scope>
    <source>
        <strain evidence="8">F4-1</strain>
    </source>
</reference>
<dbReference type="EMBL" id="JAPDFR010000001">
    <property type="protein sequence ID" value="KAK0392027.1"/>
    <property type="molecule type" value="Genomic_DNA"/>
</dbReference>